<keyword evidence="4" id="KW-1185">Reference proteome</keyword>
<gene>
    <name evidence="3" type="ORF">LQ327_14470</name>
</gene>
<reference evidence="3 4" key="1">
    <citation type="submission" date="2021-11" db="EMBL/GenBank/DDBJ databases">
        <title>Draft genome sequence of Actinomycetospora sp. SF1 isolated from the rhizosphere soil.</title>
        <authorList>
            <person name="Duangmal K."/>
            <person name="Chantavorakit T."/>
        </authorList>
    </citation>
    <scope>NUCLEOTIDE SEQUENCE [LARGE SCALE GENOMIC DNA]</scope>
    <source>
        <strain evidence="3 4">TBRC 5722</strain>
    </source>
</reference>
<accession>A0ABS8PC61</accession>
<sequence length="149" mass="15141">MSSYTRVAVGTDGSESAGRAVGRAARVAAASGATLLIVCAYRPEGRDTVHEATAALGDDAFNVVGSSPAQSTLSRAEDEARRAGVSSVETVAVEGEPVETLVDVVNAREADVVVIGNRGLNSLSGRLLGSVPSGVSRRAPVDVLIVHTV</sequence>
<dbReference type="InterPro" id="IPR006016">
    <property type="entry name" value="UspA"/>
</dbReference>
<comment type="caution">
    <text evidence="3">The sequence shown here is derived from an EMBL/GenBank/DDBJ whole genome shotgun (WGS) entry which is preliminary data.</text>
</comment>
<dbReference type="InterPro" id="IPR014729">
    <property type="entry name" value="Rossmann-like_a/b/a_fold"/>
</dbReference>
<name>A0ABS8PC61_9PSEU</name>
<dbReference type="PANTHER" id="PTHR46268:SF6">
    <property type="entry name" value="UNIVERSAL STRESS PROTEIN UP12"/>
    <property type="match status" value="1"/>
</dbReference>
<dbReference type="PANTHER" id="PTHR46268">
    <property type="entry name" value="STRESS RESPONSE PROTEIN NHAX"/>
    <property type="match status" value="1"/>
</dbReference>
<dbReference type="Proteomes" id="UP001199469">
    <property type="component" value="Unassembled WGS sequence"/>
</dbReference>
<organism evidence="3 4">
    <name type="scientific">Actinomycetospora endophytica</name>
    <dbReference type="NCBI Taxonomy" id="2291215"/>
    <lineage>
        <taxon>Bacteria</taxon>
        <taxon>Bacillati</taxon>
        <taxon>Actinomycetota</taxon>
        <taxon>Actinomycetes</taxon>
        <taxon>Pseudonocardiales</taxon>
        <taxon>Pseudonocardiaceae</taxon>
        <taxon>Actinomycetospora</taxon>
    </lineage>
</organism>
<evidence type="ECO:0000259" key="2">
    <source>
        <dbReference type="Pfam" id="PF00582"/>
    </source>
</evidence>
<dbReference type="RefSeq" id="WP_230734658.1">
    <property type="nucleotide sequence ID" value="NZ_JAJNDB010000002.1"/>
</dbReference>
<dbReference type="PRINTS" id="PR01438">
    <property type="entry name" value="UNVRSLSTRESS"/>
</dbReference>
<protein>
    <submittedName>
        <fullName evidence="3">Universal stress protein</fullName>
    </submittedName>
</protein>
<comment type="similarity">
    <text evidence="1">Belongs to the universal stress protein A family.</text>
</comment>
<evidence type="ECO:0000313" key="4">
    <source>
        <dbReference type="Proteomes" id="UP001199469"/>
    </source>
</evidence>
<feature type="domain" description="UspA" evidence="2">
    <location>
        <begin position="4"/>
        <end position="147"/>
    </location>
</feature>
<dbReference type="Pfam" id="PF00582">
    <property type="entry name" value="Usp"/>
    <property type="match status" value="1"/>
</dbReference>
<proteinExistence type="inferred from homology"/>
<dbReference type="Gene3D" id="3.40.50.620">
    <property type="entry name" value="HUPs"/>
    <property type="match status" value="1"/>
</dbReference>
<dbReference type="InterPro" id="IPR006015">
    <property type="entry name" value="Universal_stress_UspA"/>
</dbReference>
<dbReference type="CDD" id="cd00293">
    <property type="entry name" value="USP-like"/>
    <property type="match status" value="1"/>
</dbReference>
<dbReference type="EMBL" id="JAJNDB010000002">
    <property type="protein sequence ID" value="MCD2194574.1"/>
    <property type="molecule type" value="Genomic_DNA"/>
</dbReference>
<dbReference type="SUPFAM" id="SSF52402">
    <property type="entry name" value="Adenine nucleotide alpha hydrolases-like"/>
    <property type="match status" value="1"/>
</dbReference>
<evidence type="ECO:0000256" key="1">
    <source>
        <dbReference type="ARBA" id="ARBA00008791"/>
    </source>
</evidence>
<evidence type="ECO:0000313" key="3">
    <source>
        <dbReference type="EMBL" id="MCD2194574.1"/>
    </source>
</evidence>